<comment type="caution">
    <text evidence="2">The sequence shown here is derived from an EMBL/GenBank/DDBJ whole genome shotgun (WGS) entry which is preliminary data.</text>
</comment>
<sequence length="72" mass="8191">MHLAFAKHLQQTLLKAFHLTLEMIDLSEEEAKALGNYLYATHLIIQCKQAAVRVSPQTWEAIEARMLLVPDS</sequence>
<dbReference type="Pfam" id="PF22727">
    <property type="entry name" value="NCH2"/>
    <property type="match status" value="1"/>
</dbReference>
<protein>
    <recommendedName>
        <fullName evidence="1">NACHT conflict system C-terminal helical domain-containing protein</fullName>
    </recommendedName>
</protein>
<proteinExistence type="predicted"/>
<dbReference type="Proteomes" id="UP001199525">
    <property type="component" value="Unassembled WGS sequence"/>
</dbReference>
<dbReference type="InterPro" id="IPR054501">
    <property type="entry name" value="NCH2"/>
</dbReference>
<organism evidence="2 3">
    <name type="scientific">Nostoc favosum CHAB5714</name>
    <dbReference type="NCBI Taxonomy" id="2780399"/>
    <lineage>
        <taxon>Bacteria</taxon>
        <taxon>Bacillati</taxon>
        <taxon>Cyanobacteriota</taxon>
        <taxon>Cyanophyceae</taxon>
        <taxon>Nostocales</taxon>
        <taxon>Nostocaceae</taxon>
        <taxon>Nostoc</taxon>
        <taxon>Nostoc favosum</taxon>
    </lineage>
</organism>
<evidence type="ECO:0000259" key="1">
    <source>
        <dbReference type="Pfam" id="PF22727"/>
    </source>
</evidence>
<dbReference type="EMBL" id="JAIVFQ010000025">
    <property type="protein sequence ID" value="MCC5601004.1"/>
    <property type="molecule type" value="Genomic_DNA"/>
</dbReference>
<evidence type="ECO:0000313" key="2">
    <source>
        <dbReference type="EMBL" id="MCC5601004.1"/>
    </source>
</evidence>
<name>A0ABS8IB81_9NOSO</name>
<gene>
    <name evidence="2" type="ORF">LC586_17775</name>
</gene>
<accession>A0ABS8IB81</accession>
<evidence type="ECO:0000313" key="3">
    <source>
        <dbReference type="Proteomes" id="UP001199525"/>
    </source>
</evidence>
<feature type="domain" description="NACHT conflict system C-terminal helical" evidence="1">
    <location>
        <begin position="5"/>
        <end position="68"/>
    </location>
</feature>
<keyword evidence="3" id="KW-1185">Reference proteome</keyword>
<reference evidence="2 3" key="1">
    <citation type="journal article" date="2021" name="Microorganisms">
        <title>Genome Evolution of Filamentous Cyanobacterium Nostoc Species: From Facultative Symbiosis to Free Living.</title>
        <authorList>
            <person name="Huo D."/>
            <person name="Li H."/>
            <person name="Cai F."/>
            <person name="Guo X."/>
            <person name="Qiao Z."/>
            <person name="Wang W."/>
            <person name="Yu G."/>
            <person name="Li R."/>
        </authorList>
    </citation>
    <scope>NUCLEOTIDE SEQUENCE [LARGE SCALE GENOMIC DNA]</scope>
    <source>
        <strain evidence="2 3">CHAB 5714</strain>
    </source>
</reference>